<name>A0A1E4TQY8_PACTA</name>
<dbReference type="EMBL" id="KV454016">
    <property type="protein sequence ID" value="ODV94139.1"/>
    <property type="molecule type" value="Genomic_DNA"/>
</dbReference>
<dbReference type="Proteomes" id="UP000094236">
    <property type="component" value="Unassembled WGS sequence"/>
</dbReference>
<evidence type="ECO:0008006" key="3">
    <source>
        <dbReference type="Google" id="ProtNLM"/>
    </source>
</evidence>
<dbReference type="SUPFAM" id="SSF53448">
    <property type="entry name" value="Nucleotide-diphospho-sugar transferases"/>
    <property type="match status" value="1"/>
</dbReference>
<reference evidence="2" key="1">
    <citation type="submission" date="2016-05" db="EMBL/GenBank/DDBJ databases">
        <title>Comparative genomics of biotechnologically important yeasts.</title>
        <authorList>
            <consortium name="DOE Joint Genome Institute"/>
            <person name="Riley R."/>
            <person name="Haridas S."/>
            <person name="Wolfe K.H."/>
            <person name="Lopes M.R."/>
            <person name="Hittinger C.T."/>
            <person name="Goker M."/>
            <person name="Salamov A."/>
            <person name="Wisecaver J."/>
            <person name="Long T.M."/>
            <person name="Aerts A.L."/>
            <person name="Barry K."/>
            <person name="Choi C."/>
            <person name="Clum A."/>
            <person name="Coughlan A.Y."/>
            <person name="Deshpande S."/>
            <person name="Douglass A.P."/>
            <person name="Hanson S.J."/>
            <person name="Klenk H.-P."/>
            <person name="Labutti K."/>
            <person name="Lapidus A."/>
            <person name="Lindquist E."/>
            <person name="Lipzen A."/>
            <person name="Meier-Kolthoff J.P."/>
            <person name="Ohm R.A."/>
            <person name="Otillar R.P."/>
            <person name="Pangilinan J."/>
            <person name="Peng Y."/>
            <person name="Rokas A."/>
            <person name="Rosa C.A."/>
            <person name="Scheuner C."/>
            <person name="Sibirny A.A."/>
            <person name="Slot J.C."/>
            <person name="Stielow J.B."/>
            <person name="Sun H."/>
            <person name="Kurtzman C.P."/>
            <person name="Blackwell M."/>
            <person name="Grigoriev I.V."/>
            <person name="Jeffries T.W."/>
        </authorList>
    </citation>
    <scope>NUCLEOTIDE SEQUENCE [LARGE SCALE GENOMIC DNA]</scope>
    <source>
        <strain evidence="2">NRRL Y-2460</strain>
    </source>
</reference>
<accession>A0A1E4TQY8</accession>
<dbReference type="Gene3D" id="3.90.550.10">
    <property type="entry name" value="Spore Coat Polysaccharide Biosynthesis Protein SpsA, Chain A"/>
    <property type="match status" value="1"/>
</dbReference>
<dbReference type="InterPro" id="IPR029044">
    <property type="entry name" value="Nucleotide-diphossugar_trans"/>
</dbReference>
<dbReference type="STRING" id="669874.A0A1E4TQY8"/>
<dbReference type="OrthoDB" id="2014201at2759"/>
<proteinExistence type="predicted"/>
<gene>
    <name evidence="1" type="ORF">PACTADRAFT_44436</name>
</gene>
<dbReference type="InterPro" id="IPR050587">
    <property type="entry name" value="GNT1/Glycosyltrans_8"/>
</dbReference>
<sequence>MIRYLYSSRDDSLKPLTLPNFESKTSVIYDKSSIKYIPQEVIEHLYNEVIENSAGLNWSKYAYVQYATSIDYMCSALINFAKLRRFNTRAQLVLLYNEYYKYDKKLETQKSREAQLLDKFAKIYNVILRPIRLLKFKSESSTWDTSFTKFQIFKLLEFDRIIYFDSDSKIVNGNMDELFFLPDVKVAMPISYHLAKHQGFIWSDHIMVIKPSVEIYKRLMRLTKAKSKDEYDMDIINKLFQIDNILSRDHNKDYIPDALVIPHLNYGVLTGDLRSENHDVLLAEPQDLPYVSSSIFQKLRYIHFSDHPVPKPWRKHIYEHLPDDAKPRIVTDCDSAEIWNSLYEEYEEDRYDICGLELR</sequence>
<protein>
    <recommendedName>
        <fullName evidence="3">Glycosyltransferase family 8 protein</fullName>
    </recommendedName>
</protein>
<evidence type="ECO:0000313" key="2">
    <source>
        <dbReference type="Proteomes" id="UP000094236"/>
    </source>
</evidence>
<evidence type="ECO:0000313" key="1">
    <source>
        <dbReference type="EMBL" id="ODV94139.1"/>
    </source>
</evidence>
<dbReference type="AlphaFoldDB" id="A0A1E4TQY8"/>
<dbReference type="PANTHER" id="PTHR11183">
    <property type="entry name" value="GLYCOGENIN SUBFAMILY MEMBER"/>
    <property type="match status" value="1"/>
</dbReference>
<keyword evidence="2" id="KW-1185">Reference proteome</keyword>
<organism evidence="1 2">
    <name type="scientific">Pachysolen tannophilus NRRL Y-2460</name>
    <dbReference type="NCBI Taxonomy" id="669874"/>
    <lineage>
        <taxon>Eukaryota</taxon>
        <taxon>Fungi</taxon>
        <taxon>Dikarya</taxon>
        <taxon>Ascomycota</taxon>
        <taxon>Saccharomycotina</taxon>
        <taxon>Pichiomycetes</taxon>
        <taxon>Pachysolenaceae</taxon>
        <taxon>Pachysolen</taxon>
    </lineage>
</organism>